<comment type="caution">
    <text evidence="3">The sequence shown here is derived from an EMBL/GenBank/DDBJ whole genome shotgun (WGS) entry which is preliminary data.</text>
</comment>
<dbReference type="EMBL" id="JARTCD010000020">
    <property type="protein sequence ID" value="KAJ8659092.1"/>
    <property type="molecule type" value="Genomic_DNA"/>
</dbReference>
<feature type="region of interest" description="Disordered" evidence="1">
    <location>
        <begin position="388"/>
        <end position="420"/>
    </location>
</feature>
<feature type="transmembrane region" description="Helical" evidence="2">
    <location>
        <begin position="53"/>
        <end position="72"/>
    </location>
</feature>
<keyword evidence="2" id="KW-1133">Transmembrane helix</keyword>
<feature type="transmembrane region" description="Helical" evidence="2">
    <location>
        <begin position="23"/>
        <end position="41"/>
    </location>
</feature>
<proteinExistence type="predicted"/>
<dbReference type="PANTHER" id="PTHR38848:SF3">
    <property type="entry name" value="G-PROTEIN COUPLED RECEPTORS FAMILY 3 PROFILE DOMAIN-CONTAINING PROTEIN"/>
    <property type="match status" value="1"/>
</dbReference>
<keyword evidence="2" id="KW-0472">Membrane</keyword>
<dbReference type="GeneID" id="83212543"/>
<dbReference type="PANTHER" id="PTHR38848">
    <property type="entry name" value="G-PROTEIN COUPLED RECEPTORS FAMILY 3 PROFILE DOMAIN-CONTAINING PROTEIN"/>
    <property type="match status" value="1"/>
</dbReference>
<dbReference type="AlphaFoldDB" id="A0AAD7Y1R7"/>
<protein>
    <submittedName>
        <fullName evidence="3">Uncharacterized protein</fullName>
    </submittedName>
</protein>
<feature type="transmembrane region" description="Helical" evidence="2">
    <location>
        <begin position="127"/>
        <end position="148"/>
    </location>
</feature>
<keyword evidence="4" id="KW-1185">Reference proteome</keyword>
<feature type="compositionally biased region" description="Low complexity" evidence="1">
    <location>
        <begin position="401"/>
        <end position="420"/>
    </location>
</feature>
<evidence type="ECO:0000256" key="2">
    <source>
        <dbReference type="SAM" id="Phobius"/>
    </source>
</evidence>
<gene>
    <name evidence="3" type="ORF">O0I10_005130</name>
</gene>
<dbReference type="Proteomes" id="UP001234581">
    <property type="component" value="Unassembled WGS sequence"/>
</dbReference>
<evidence type="ECO:0000256" key="1">
    <source>
        <dbReference type="SAM" id="MobiDB-lite"/>
    </source>
</evidence>
<organism evidence="3 4">
    <name type="scientific">Lichtheimia ornata</name>
    <dbReference type="NCBI Taxonomy" id="688661"/>
    <lineage>
        <taxon>Eukaryota</taxon>
        <taxon>Fungi</taxon>
        <taxon>Fungi incertae sedis</taxon>
        <taxon>Mucoromycota</taxon>
        <taxon>Mucoromycotina</taxon>
        <taxon>Mucoromycetes</taxon>
        <taxon>Mucorales</taxon>
        <taxon>Lichtheimiaceae</taxon>
        <taxon>Lichtheimia</taxon>
    </lineage>
</organism>
<name>A0AAD7Y1R7_9FUNG</name>
<evidence type="ECO:0000313" key="3">
    <source>
        <dbReference type="EMBL" id="KAJ8659092.1"/>
    </source>
</evidence>
<keyword evidence="2" id="KW-0812">Transmembrane</keyword>
<sequence>MDVGQQVFVSSIHPDWGELASKLVSLLSITIMTILFGIKTYNVQFQYLTYSRWLVLALYIMSWGFTCAATLFVSTNNENYLSCLLSELACDIFYSATKIIIYCWLIEKVWVVSSVRQSRWRTRSYRIHMAFMLPYTGIAALLIIFHIAEIEENGICIIGLKYAASIPLLVFNLYFTVLFIRPLMKIGKSVNADWKSSRLHEVALRTMAASTVCLLVSFANILAIVLLEGRERGVLCLTCCTVDVTINVITIHWVTNNPTGKINKEYNTSSNNNDSMGAVGNGTVGTADDSKYRRKPDMYNLGIDDEYLNDHPMYTLPGSNTLGYMGSGSQMPGMETIRQNHQPIITNHYGDIKSPVVDMTSSPGNAHLGSSMQEQYRYMNGRFVMITDDKGDDSDDAVTTESRPSSIQESQSSRKSLTKV</sequence>
<accession>A0AAD7Y1R7</accession>
<dbReference type="RefSeq" id="XP_058344005.1">
    <property type="nucleotide sequence ID" value="XM_058485178.1"/>
</dbReference>
<evidence type="ECO:0000313" key="4">
    <source>
        <dbReference type="Proteomes" id="UP001234581"/>
    </source>
</evidence>
<feature type="transmembrane region" description="Helical" evidence="2">
    <location>
        <begin position="160"/>
        <end position="181"/>
    </location>
</feature>
<reference evidence="3 4" key="1">
    <citation type="submission" date="2023-03" db="EMBL/GenBank/DDBJ databases">
        <title>Genome sequence of Lichtheimia ornata CBS 291.66.</title>
        <authorList>
            <person name="Mohabir J.T."/>
            <person name="Shea T.P."/>
            <person name="Kurbessoian T."/>
            <person name="Berby B."/>
            <person name="Fontaine J."/>
            <person name="Livny J."/>
            <person name="Gnirke A."/>
            <person name="Stajich J.E."/>
            <person name="Cuomo C.A."/>
        </authorList>
    </citation>
    <scope>NUCLEOTIDE SEQUENCE [LARGE SCALE GENOMIC DNA]</scope>
    <source>
        <strain evidence="3">CBS 291.66</strain>
    </source>
</reference>
<feature type="transmembrane region" description="Helical" evidence="2">
    <location>
        <begin position="202"/>
        <end position="227"/>
    </location>
</feature>
<feature type="transmembrane region" description="Helical" evidence="2">
    <location>
        <begin position="92"/>
        <end position="115"/>
    </location>
</feature>